<reference evidence="1" key="1">
    <citation type="submission" date="2023-10" db="EMBL/GenBank/DDBJ databases">
        <authorList>
            <person name="Rodriguez Cubillos JULIANA M."/>
            <person name="De Vega J."/>
        </authorList>
    </citation>
    <scope>NUCLEOTIDE SEQUENCE</scope>
</reference>
<gene>
    <name evidence="1" type="ORF">MILVUS5_LOCUS28962</name>
</gene>
<keyword evidence="2" id="KW-1185">Reference proteome</keyword>
<comment type="caution">
    <text evidence="1">The sequence shown here is derived from an EMBL/GenBank/DDBJ whole genome shotgun (WGS) entry which is preliminary data.</text>
</comment>
<organism evidence="1 2">
    <name type="scientific">Trifolium pratense</name>
    <name type="common">Red clover</name>
    <dbReference type="NCBI Taxonomy" id="57577"/>
    <lineage>
        <taxon>Eukaryota</taxon>
        <taxon>Viridiplantae</taxon>
        <taxon>Streptophyta</taxon>
        <taxon>Embryophyta</taxon>
        <taxon>Tracheophyta</taxon>
        <taxon>Spermatophyta</taxon>
        <taxon>Magnoliopsida</taxon>
        <taxon>eudicotyledons</taxon>
        <taxon>Gunneridae</taxon>
        <taxon>Pentapetalae</taxon>
        <taxon>rosids</taxon>
        <taxon>fabids</taxon>
        <taxon>Fabales</taxon>
        <taxon>Fabaceae</taxon>
        <taxon>Papilionoideae</taxon>
        <taxon>50 kb inversion clade</taxon>
        <taxon>NPAAA clade</taxon>
        <taxon>Hologalegina</taxon>
        <taxon>IRL clade</taxon>
        <taxon>Trifolieae</taxon>
        <taxon>Trifolium</taxon>
    </lineage>
</organism>
<sequence>MLRRISDIWLGTFQLRVNLSKFRKNTQPPPDKEAHRSERMREQNHAKMDRSFKSAVIEEGLKVDKRDEVTLEDSQLKPVVVWEVGVEDEVVAKLGGAYVGYLIDDKEGTIQNQFWLNGFQSFKICTLGYRKILVWSYRVGEVKEVMESVGWWFSLFEKIVPWSPSLVLNQWVTWIRCYGVPLHAWGFDLFRAITFKFGRFIDVDIQTKHMERCDAARIKILSAERLMIDSSMAMKVLRQRFAIRVIEELGGWSEGSGVSVRSCGRYDDVSSRASSHGGASVAAMVDGISELGSDADISDSCQILLDIERRGRKVGDGDDSSGKEMSNKEEVSEDNPNLLGNSGKLVDENVNCDGDTSCPRFVESAGPKMILGNVIVRSLSDPAKGTRNEDVIPIEMGGVVVQIDVGSLVVETGPTHCGRWGPACPC</sequence>
<proteinExistence type="predicted"/>
<name>A0ACB0L543_TRIPR</name>
<protein>
    <submittedName>
        <fullName evidence="1">Uncharacterized protein</fullName>
    </submittedName>
</protein>
<evidence type="ECO:0000313" key="1">
    <source>
        <dbReference type="EMBL" id="CAJ2663564.1"/>
    </source>
</evidence>
<accession>A0ACB0L543</accession>
<evidence type="ECO:0000313" key="2">
    <source>
        <dbReference type="Proteomes" id="UP001177021"/>
    </source>
</evidence>
<dbReference type="Proteomes" id="UP001177021">
    <property type="component" value="Unassembled WGS sequence"/>
</dbReference>
<dbReference type="EMBL" id="CASHSV030000409">
    <property type="protein sequence ID" value="CAJ2663564.1"/>
    <property type="molecule type" value="Genomic_DNA"/>
</dbReference>